<keyword evidence="3" id="KW-1185">Reference proteome</keyword>
<dbReference type="GO" id="GO:0005096">
    <property type="term" value="F:GTPase activator activity"/>
    <property type="evidence" value="ECO:0007669"/>
    <property type="project" value="InterPro"/>
</dbReference>
<dbReference type="PANTHER" id="PTHR47021">
    <property type="entry name" value="ADP-RIBOSYLATION FACTOR GTPASE-ACTIVATING PROTEIN AGD6-RELATED"/>
    <property type="match status" value="1"/>
</dbReference>
<protein>
    <submittedName>
        <fullName evidence="2">Uncharacterized protein</fullName>
    </submittedName>
</protein>
<evidence type="ECO:0000256" key="1">
    <source>
        <dbReference type="SAM" id="MobiDB-lite"/>
    </source>
</evidence>
<sequence length="124" mass="14454">MEANNKVKNDDPEVESPTSVIKEEVKDGGYDHMTNKTVNIITQKTYEIRQRTRGIMKRVMTLASQKIEEFAKYYQNENFDNWQQNENNIHDFNQDNKGRDSSIREGQTSSGGQTNTYHSNSWDD</sequence>
<dbReference type="GO" id="GO:0016192">
    <property type="term" value="P:vesicle-mediated transport"/>
    <property type="evidence" value="ECO:0007669"/>
    <property type="project" value="InterPro"/>
</dbReference>
<dbReference type="InterPro" id="IPR044519">
    <property type="entry name" value="ARF_GAP_AGD6/7"/>
</dbReference>
<reference evidence="2 3" key="1">
    <citation type="journal article" date="2022" name="Nat. Genet.">
        <title>Improved pea reference genome and pan-genome highlight genomic features and evolutionary characteristics.</title>
        <authorList>
            <person name="Yang T."/>
            <person name="Liu R."/>
            <person name="Luo Y."/>
            <person name="Hu S."/>
            <person name="Wang D."/>
            <person name="Wang C."/>
            <person name="Pandey M.K."/>
            <person name="Ge S."/>
            <person name="Xu Q."/>
            <person name="Li N."/>
            <person name="Li G."/>
            <person name="Huang Y."/>
            <person name="Saxena R.K."/>
            <person name="Ji Y."/>
            <person name="Li M."/>
            <person name="Yan X."/>
            <person name="He Y."/>
            <person name="Liu Y."/>
            <person name="Wang X."/>
            <person name="Xiang C."/>
            <person name="Varshney R.K."/>
            <person name="Ding H."/>
            <person name="Gao S."/>
            <person name="Zong X."/>
        </authorList>
    </citation>
    <scope>NUCLEOTIDE SEQUENCE [LARGE SCALE GENOMIC DNA]</scope>
    <source>
        <strain evidence="2 3">cv. Zhongwan 6</strain>
    </source>
</reference>
<dbReference type="PANTHER" id="PTHR47021:SF4">
    <property type="entry name" value="ADP-RIBOSYLATION FACTOR GTPASE-ACTIVATING PROTEIN AGD6-RELATED"/>
    <property type="match status" value="1"/>
</dbReference>
<gene>
    <name evidence="2" type="ORF">KIW84_064639</name>
</gene>
<comment type="caution">
    <text evidence="2">The sequence shown here is derived from an EMBL/GenBank/DDBJ whole genome shotgun (WGS) entry which is preliminary data.</text>
</comment>
<feature type="region of interest" description="Disordered" evidence="1">
    <location>
        <begin position="1"/>
        <end position="32"/>
    </location>
</feature>
<dbReference type="EMBL" id="JAMSHJ010000006">
    <property type="protein sequence ID" value="KAI5399354.1"/>
    <property type="molecule type" value="Genomic_DNA"/>
</dbReference>
<proteinExistence type="predicted"/>
<dbReference type="Proteomes" id="UP001058974">
    <property type="component" value="Chromosome 6"/>
</dbReference>
<feature type="compositionally biased region" description="Polar residues" evidence="1">
    <location>
        <begin position="104"/>
        <end position="124"/>
    </location>
</feature>
<evidence type="ECO:0000313" key="3">
    <source>
        <dbReference type="Proteomes" id="UP001058974"/>
    </source>
</evidence>
<feature type="compositionally biased region" description="Basic and acidic residues" evidence="1">
    <location>
        <begin position="1"/>
        <end position="11"/>
    </location>
</feature>
<dbReference type="AlphaFoldDB" id="A0A9D5A8G4"/>
<feature type="region of interest" description="Disordered" evidence="1">
    <location>
        <begin position="84"/>
        <end position="124"/>
    </location>
</feature>
<evidence type="ECO:0000313" key="2">
    <source>
        <dbReference type="EMBL" id="KAI5399354.1"/>
    </source>
</evidence>
<name>A0A9D5A8G4_PEA</name>
<feature type="compositionally biased region" description="Basic and acidic residues" evidence="1">
    <location>
        <begin position="21"/>
        <end position="32"/>
    </location>
</feature>
<feature type="compositionally biased region" description="Basic and acidic residues" evidence="1">
    <location>
        <begin position="88"/>
        <end position="103"/>
    </location>
</feature>
<organism evidence="2 3">
    <name type="scientific">Pisum sativum</name>
    <name type="common">Garden pea</name>
    <name type="synonym">Lathyrus oleraceus</name>
    <dbReference type="NCBI Taxonomy" id="3888"/>
    <lineage>
        <taxon>Eukaryota</taxon>
        <taxon>Viridiplantae</taxon>
        <taxon>Streptophyta</taxon>
        <taxon>Embryophyta</taxon>
        <taxon>Tracheophyta</taxon>
        <taxon>Spermatophyta</taxon>
        <taxon>Magnoliopsida</taxon>
        <taxon>eudicotyledons</taxon>
        <taxon>Gunneridae</taxon>
        <taxon>Pentapetalae</taxon>
        <taxon>rosids</taxon>
        <taxon>fabids</taxon>
        <taxon>Fabales</taxon>
        <taxon>Fabaceae</taxon>
        <taxon>Papilionoideae</taxon>
        <taxon>50 kb inversion clade</taxon>
        <taxon>NPAAA clade</taxon>
        <taxon>Hologalegina</taxon>
        <taxon>IRL clade</taxon>
        <taxon>Fabeae</taxon>
        <taxon>Lathyrus</taxon>
    </lineage>
</organism>
<dbReference type="Gramene" id="Psat06G0463900-T1">
    <property type="protein sequence ID" value="KAI5399354.1"/>
    <property type="gene ID" value="KIW84_064639"/>
</dbReference>
<accession>A0A9D5A8G4</accession>